<dbReference type="SFLD" id="SFLDG01140">
    <property type="entry name" value="C2.B:_Phosphomannomutase_and_P"/>
    <property type="match status" value="1"/>
</dbReference>
<proteinExistence type="predicted"/>
<dbReference type="InterPro" id="IPR023214">
    <property type="entry name" value="HAD_sf"/>
</dbReference>
<dbReference type="RefSeq" id="WP_211562222.1">
    <property type="nucleotide sequence ID" value="NZ_JAGVRK010000001.1"/>
</dbReference>
<dbReference type="SFLD" id="SFLDS00003">
    <property type="entry name" value="Haloacid_Dehalogenase"/>
    <property type="match status" value="1"/>
</dbReference>
<reference evidence="1 2" key="1">
    <citation type="submission" date="2021-04" db="EMBL/GenBank/DDBJ databases">
        <title>Metabacillus sp. strain KIGAM252 whole genome sequence.</title>
        <authorList>
            <person name="Seo M.-J."/>
            <person name="Cho E.-S."/>
            <person name="Hwang C.Y."/>
            <person name="Yoon D.J."/>
        </authorList>
    </citation>
    <scope>NUCLEOTIDE SEQUENCE [LARGE SCALE GENOMIC DNA]</scope>
    <source>
        <strain evidence="1 2">KIGAM252</strain>
    </source>
</reference>
<dbReference type="GO" id="GO:0016787">
    <property type="term" value="F:hydrolase activity"/>
    <property type="evidence" value="ECO:0007669"/>
    <property type="project" value="UniProtKB-KW"/>
</dbReference>
<evidence type="ECO:0000313" key="2">
    <source>
        <dbReference type="Proteomes" id="UP000682403"/>
    </source>
</evidence>
<dbReference type="PANTHER" id="PTHR10000:SF25">
    <property type="entry name" value="PHOSPHATASE YKRA-RELATED"/>
    <property type="match status" value="1"/>
</dbReference>
<dbReference type="EMBL" id="JAGVRK010000001">
    <property type="protein sequence ID" value="MBS2968798.1"/>
    <property type="molecule type" value="Genomic_DNA"/>
</dbReference>
<evidence type="ECO:0000313" key="1">
    <source>
        <dbReference type="EMBL" id="MBS2968798.1"/>
    </source>
</evidence>
<dbReference type="CDD" id="cd07517">
    <property type="entry name" value="HAD_HPP"/>
    <property type="match status" value="1"/>
</dbReference>
<dbReference type="PANTHER" id="PTHR10000">
    <property type="entry name" value="PHOSPHOSERINE PHOSPHATASE"/>
    <property type="match status" value="1"/>
</dbReference>
<dbReference type="NCBIfam" id="TIGR00099">
    <property type="entry name" value="Cof-subfamily"/>
    <property type="match status" value="1"/>
</dbReference>
<dbReference type="InterPro" id="IPR000150">
    <property type="entry name" value="Cof"/>
</dbReference>
<dbReference type="SFLD" id="SFLDG01144">
    <property type="entry name" value="C2.B.4:_PGP_Like"/>
    <property type="match status" value="1"/>
</dbReference>
<organism evidence="1 2">
    <name type="scientific">Metabacillus flavus</name>
    <dbReference type="NCBI Taxonomy" id="2823519"/>
    <lineage>
        <taxon>Bacteria</taxon>
        <taxon>Bacillati</taxon>
        <taxon>Bacillota</taxon>
        <taxon>Bacilli</taxon>
        <taxon>Bacillales</taxon>
        <taxon>Bacillaceae</taxon>
        <taxon>Metabacillus</taxon>
    </lineage>
</organism>
<comment type="caution">
    <text evidence="1">The sequence shown here is derived from an EMBL/GenBank/DDBJ whole genome shotgun (WGS) entry which is preliminary data.</text>
</comment>
<dbReference type="Proteomes" id="UP000682403">
    <property type="component" value="Unassembled WGS sequence"/>
</dbReference>
<dbReference type="Pfam" id="PF08282">
    <property type="entry name" value="Hydrolase_3"/>
    <property type="match status" value="1"/>
</dbReference>
<keyword evidence="1" id="KW-0378">Hydrolase</keyword>
<dbReference type="InterPro" id="IPR006379">
    <property type="entry name" value="HAD-SF_hydro_IIB"/>
</dbReference>
<accession>A0ABS5LDY3</accession>
<gene>
    <name evidence="1" type="ORF">J9317_08515</name>
</gene>
<dbReference type="InterPro" id="IPR036412">
    <property type="entry name" value="HAD-like_sf"/>
</dbReference>
<dbReference type="SUPFAM" id="SSF56784">
    <property type="entry name" value="HAD-like"/>
    <property type="match status" value="1"/>
</dbReference>
<keyword evidence="2" id="KW-1185">Reference proteome</keyword>
<sequence length="263" mass="29916">MKEKVIFFDIDGTLLDHDKKVPASTRQTIDDLRHAGHHVAIATGRAPFMFKDLREELGIDSFVSFNGQFVVFEGEVIYKNPLKTETLEKVLAYSSETKHPLVFMNHETMMATEGDHPFIRESMGSLKFAHPEVNPDFFTESEIYQTLLFCKAGEEDAYKQYKDLNFIRWHELATDILPMGGSKAEGIKKLVERLKFEREDIYAFGDELNDLEMIKYAGTGVAMGNANPRVKEIADFITKPVDEDGIQYAVHELGLLSSKVEKI</sequence>
<dbReference type="Gene3D" id="3.40.50.1000">
    <property type="entry name" value="HAD superfamily/HAD-like"/>
    <property type="match status" value="1"/>
</dbReference>
<name>A0ABS5LDY3_9BACI</name>
<dbReference type="Gene3D" id="3.30.1240.10">
    <property type="match status" value="1"/>
</dbReference>
<dbReference type="NCBIfam" id="TIGR01484">
    <property type="entry name" value="HAD-SF-IIB"/>
    <property type="match status" value="1"/>
</dbReference>
<protein>
    <submittedName>
        <fullName evidence="1">Cof-type HAD-IIB family hydrolase</fullName>
    </submittedName>
</protein>